<dbReference type="NCBIfam" id="TIGR01979">
    <property type="entry name" value="sufS"/>
    <property type="match status" value="1"/>
</dbReference>
<evidence type="ECO:0000256" key="7">
    <source>
        <dbReference type="ARBA" id="ARBA00022898"/>
    </source>
</evidence>
<dbReference type="PANTHER" id="PTHR43586:SF8">
    <property type="entry name" value="CYSTEINE DESULFURASE 1, CHLOROPLASTIC"/>
    <property type="match status" value="1"/>
</dbReference>
<evidence type="ECO:0000256" key="8">
    <source>
        <dbReference type="ARBA" id="ARBA00050776"/>
    </source>
</evidence>
<dbReference type="GO" id="GO:0031071">
    <property type="term" value="F:cysteine desulfurase activity"/>
    <property type="evidence" value="ECO:0007669"/>
    <property type="project" value="UniProtKB-EC"/>
</dbReference>
<feature type="domain" description="Aminotransferase class V" evidence="9">
    <location>
        <begin position="33"/>
        <end position="401"/>
    </location>
</feature>
<comment type="function">
    <text evidence="2">Catalyzes the removal of elemental sulfur and selenium atoms from L-cysteine, L-cystine, L-selenocysteine, and L-selenocystine to produce L-alanine.</text>
</comment>
<dbReference type="EMBL" id="VOOR01000002">
    <property type="protein sequence ID" value="TXB69431.1"/>
    <property type="molecule type" value="Genomic_DNA"/>
</dbReference>
<evidence type="ECO:0000313" key="10">
    <source>
        <dbReference type="EMBL" id="TXB69431.1"/>
    </source>
</evidence>
<keyword evidence="11" id="KW-1185">Reference proteome</keyword>
<dbReference type="RefSeq" id="WP_147165563.1">
    <property type="nucleotide sequence ID" value="NZ_VOOR01000002.1"/>
</dbReference>
<dbReference type="AlphaFoldDB" id="A0A5C6S606"/>
<evidence type="ECO:0000256" key="6">
    <source>
        <dbReference type="ARBA" id="ARBA00022679"/>
    </source>
</evidence>
<evidence type="ECO:0000256" key="2">
    <source>
        <dbReference type="ARBA" id="ARBA00002824"/>
    </source>
</evidence>
<evidence type="ECO:0000259" key="9">
    <source>
        <dbReference type="Pfam" id="PF00266"/>
    </source>
</evidence>
<keyword evidence="6" id="KW-0808">Transferase</keyword>
<dbReference type="Gene3D" id="3.90.1150.10">
    <property type="entry name" value="Aspartate Aminotransferase, domain 1"/>
    <property type="match status" value="1"/>
</dbReference>
<evidence type="ECO:0000313" key="11">
    <source>
        <dbReference type="Proteomes" id="UP000321580"/>
    </source>
</evidence>
<keyword evidence="7" id="KW-0663">Pyridoxal phosphate</keyword>
<dbReference type="InterPro" id="IPR015422">
    <property type="entry name" value="PyrdxlP-dep_Trfase_small"/>
</dbReference>
<dbReference type="EC" id="2.8.1.7" evidence="4"/>
<dbReference type="InterPro" id="IPR015424">
    <property type="entry name" value="PyrdxlP-dep_Trfase"/>
</dbReference>
<dbReference type="GO" id="GO:0030170">
    <property type="term" value="F:pyridoxal phosphate binding"/>
    <property type="evidence" value="ECO:0007669"/>
    <property type="project" value="InterPro"/>
</dbReference>
<comment type="caution">
    <text evidence="10">The sequence shown here is derived from an EMBL/GenBank/DDBJ whole genome shotgun (WGS) entry which is preliminary data.</text>
</comment>
<dbReference type="GO" id="GO:0006534">
    <property type="term" value="P:cysteine metabolic process"/>
    <property type="evidence" value="ECO:0007669"/>
    <property type="project" value="InterPro"/>
</dbReference>
<comment type="catalytic activity">
    <reaction evidence="8">
        <text>(sulfur carrier)-H + L-cysteine = (sulfur carrier)-SH + L-alanine</text>
        <dbReference type="Rhea" id="RHEA:43892"/>
        <dbReference type="Rhea" id="RHEA-COMP:14737"/>
        <dbReference type="Rhea" id="RHEA-COMP:14739"/>
        <dbReference type="ChEBI" id="CHEBI:29917"/>
        <dbReference type="ChEBI" id="CHEBI:35235"/>
        <dbReference type="ChEBI" id="CHEBI:57972"/>
        <dbReference type="ChEBI" id="CHEBI:64428"/>
        <dbReference type="EC" id="2.8.1.7"/>
    </reaction>
</comment>
<dbReference type="Proteomes" id="UP000321580">
    <property type="component" value="Unassembled WGS sequence"/>
</dbReference>
<dbReference type="InterPro" id="IPR000192">
    <property type="entry name" value="Aminotrans_V_dom"/>
</dbReference>
<dbReference type="Gene3D" id="3.40.640.10">
    <property type="entry name" value="Type I PLP-dependent aspartate aminotransferase-like (Major domain)"/>
    <property type="match status" value="1"/>
</dbReference>
<dbReference type="InterPro" id="IPR016454">
    <property type="entry name" value="Cysteine_dSase"/>
</dbReference>
<evidence type="ECO:0000256" key="1">
    <source>
        <dbReference type="ARBA" id="ARBA00001933"/>
    </source>
</evidence>
<dbReference type="InterPro" id="IPR015421">
    <property type="entry name" value="PyrdxlP-dep_Trfase_major"/>
</dbReference>
<accession>A0A5C6S606</accession>
<dbReference type="Pfam" id="PF00266">
    <property type="entry name" value="Aminotran_5"/>
    <property type="match status" value="1"/>
</dbReference>
<reference evidence="10 11" key="1">
    <citation type="submission" date="2019-08" db="EMBL/GenBank/DDBJ databases">
        <title>Genome of Phaeodactylibacter luteus.</title>
        <authorList>
            <person name="Bowman J.P."/>
        </authorList>
    </citation>
    <scope>NUCLEOTIDE SEQUENCE [LARGE SCALE GENOMIC DNA]</scope>
    <source>
        <strain evidence="10 11">KCTC 42180</strain>
    </source>
</reference>
<dbReference type="SUPFAM" id="SSF53383">
    <property type="entry name" value="PLP-dependent transferases"/>
    <property type="match status" value="1"/>
</dbReference>
<evidence type="ECO:0000256" key="4">
    <source>
        <dbReference type="ARBA" id="ARBA00012239"/>
    </source>
</evidence>
<organism evidence="10 11">
    <name type="scientific">Phaeodactylibacter luteus</name>
    <dbReference type="NCBI Taxonomy" id="1564516"/>
    <lineage>
        <taxon>Bacteria</taxon>
        <taxon>Pseudomonadati</taxon>
        <taxon>Bacteroidota</taxon>
        <taxon>Saprospiria</taxon>
        <taxon>Saprospirales</taxon>
        <taxon>Haliscomenobacteraceae</taxon>
        <taxon>Phaeodactylibacter</taxon>
    </lineage>
</organism>
<proteinExistence type="inferred from homology"/>
<dbReference type="PIRSF" id="PIRSF005572">
    <property type="entry name" value="NifS"/>
    <property type="match status" value="1"/>
</dbReference>
<comment type="similarity">
    <text evidence="3">Belongs to the class-V pyridoxal-phosphate-dependent aminotransferase family. Csd subfamily.</text>
</comment>
<dbReference type="InterPro" id="IPR010970">
    <property type="entry name" value="Cys_dSase_SufS"/>
</dbReference>
<name>A0A5C6S606_9BACT</name>
<comment type="cofactor">
    <cofactor evidence="1">
        <name>pyridoxal 5'-phosphate</name>
        <dbReference type="ChEBI" id="CHEBI:597326"/>
    </cofactor>
</comment>
<dbReference type="CDD" id="cd06453">
    <property type="entry name" value="SufS_like"/>
    <property type="match status" value="1"/>
</dbReference>
<protein>
    <recommendedName>
        <fullName evidence="5">Probable cysteine desulfurase</fullName>
        <ecNumber evidence="4">2.8.1.7</ecNumber>
    </recommendedName>
</protein>
<sequence length="413" mass="45429">MESTATPAIRTLEEIRKDFPLLEREMNGQPLAFLDSAASSQKPNAVIQKIARYYEQEHANVHRGVYQISQEATTAFEEARELARELINAPSAEEVIFVRGTTEGINLVASSYSRKFIQQGDAVLITAMEHHSNIVPWQMACEAQGAELRVAPINDAGELLLEELYAMLDDKVKMVALTHVSNSMGTINPVKSIISRAHTLGIPVLVDGAQAIPHMKVDVQELDADFYTFSGHKMFGPTGVGILYGKREWLDAMPPYHGGGEMIKTVTFEKTTYNELPHKFEAGTPDIAGVIGLGEAIRYMNSIGHGRIQEHEHNLLAYATEALSQIEGLRIIGTAQDKASVVSFIVDGVHPYDLGALLDKQGIAVRTGHHCTQPLMDRFGIPGTVRASLAFYNNQTDIDRLVAGVKRALNMLR</sequence>
<evidence type="ECO:0000256" key="3">
    <source>
        <dbReference type="ARBA" id="ARBA00010447"/>
    </source>
</evidence>
<evidence type="ECO:0000256" key="5">
    <source>
        <dbReference type="ARBA" id="ARBA00021850"/>
    </source>
</evidence>
<dbReference type="OrthoDB" id="9804366at2"/>
<gene>
    <name evidence="10" type="ORF">FRY97_01070</name>
</gene>
<dbReference type="PANTHER" id="PTHR43586">
    <property type="entry name" value="CYSTEINE DESULFURASE"/>
    <property type="match status" value="1"/>
</dbReference>